<gene>
    <name evidence="2" type="ORF">M9Y10_010241</name>
</gene>
<dbReference type="CDD" id="cd05233">
    <property type="entry name" value="SDR_c"/>
    <property type="match status" value="1"/>
</dbReference>
<dbReference type="Proteomes" id="UP001470230">
    <property type="component" value="Unassembled WGS sequence"/>
</dbReference>
<dbReference type="PANTHER" id="PTHR42760">
    <property type="entry name" value="SHORT-CHAIN DEHYDROGENASES/REDUCTASES FAMILY MEMBER"/>
    <property type="match status" value="1"/>
</dbReference>
<dbReference type="InterPro" id="IPR036291">
    <property type="entry name" value="NAD(P)-bd_dom_sf"/>
</dbReference>
<dbReference type="PRINTS" id="PR00081">
    <property type="entry name" value="GDHRDH"/>
</dbReference>
<sequence>MLRLANKVAVITGGNSGLGKAAALLFAKQGAKVVIGDITKADNVVDKIRSEGGEAVAVKTDVSNDSDCHKLIKAAVDNYGKLEILVNNAGVSDTGMNPITKYLDKDASILFKINELGSMQCTRAAIPLMKKGSSIINVASVVGVSGGGGAAYVASKGAIIAVTKHTAMLLAEKQIRCNAICPGQILTPMNASTDEIKIDKEMFETMKKHSDITLPASTTEDIANILLFFASDESRAITGQVLVTDYGANL</sequence>
<dbReference type="EMBL" id="JAPFFF010000015">
    <property type="protein sequence ID" value="KAK8867263.1"/>
    <property type="molecule type" value="Genomic_DNA"/>
</dbReference>
<reference evidence="2 3" key="1">
    <citation type="submission" date="2024-04" db="EMBL/GenBank/DDBJ databases">
        <title>Tritrichomonas musculus Genome.</title>
        <authorList>
            <person name="Alves-Ferreira E."/>
            <person name="Grigg M."/>
            <person name="Lorenzi H."/>
            <person name="Galac M."/>
        </authorList>
    </citation>
    <scope>NUCLEOTIDE SEQUENCE [LARGE SCALE GENOMIC DNA]</scope>
    <source>
        <strain evidence="2 3">EAF2021</strain>
    </source>
</reference>
<accession>A0ABR2IRZ8</accession>
<name>A0ABR2IRZ8_9EUKA</name>
<evidence type="ECO:0000313" key="2">
    <source>
        <dbReference type="EMBL" id="KAK8867263.1"/>
    </source>
</evidence>
<proteinExistence type="inferred from homology"/>
<dbReference type="Pfam" id="PF13561">
    <property type="entry name" value="adh_short_C2"/>
    <property type="match status" value="1"/>
</dbReference>
<dbReference type="PRINTS" id="PR00080">
    <property type="entry name" value="SDRFAMILY"/>
</dbReference>
<comment type="similarity">
    <text evidence="1">Belongs to the short-chain dehydrogenases/reductases (SDR) family.</text>
</comment>
<dbReference type="Gene3D" id="3.40.50.720">
    <property type="entry name" value="NAD(P)-binding Rossmann-like Domain"/>
    <property type="match status" value="1"/>
</dbReference>
<dbReference type="InterPro" id="IPR002347">
    <property type="entry name" value="SDR_fam"/>
</dbReference>
<comment type="caution">
    <text evidence="2">The sequence shown here is derived from an EMBL/GenBank/DDBJ whole genome shotgun (WGS) entry which is preliminary data.</text>
</comment>
<protein>
    <submittedName>
        <fullName evidence="2">Uncharacterized protein</fullName>
    </submittedName>
</protein>
<evidence type="ECO:0000256" key="1">
    <source>
        <dbReference type="ARBA" id="ARBA00006484"/>
    </source>
</evidence>
<dbReference type="PROSITE" id="PS00061">
    <property type="entry name" value="ADH_SHORT"/>
    <property type="match status" value="1"/>
</dbReference>
<evidence type="ECO:0000313" key="3">
    <source>
        <dbReference type="Proteomes" id="UP001470230"/>
    </source>
</evidence>
<keyword evidence="3" id="KW-1185">Reference proteome</keyword>
<dbReference type="SUPFAM" id="SSF51735">
    <property type="entry name" value="NAD(P)-binding Rossmann-fold domains"/>
    <property type="match status" value="1"/>
</dbReference>
<organism evidence="2 3">
    <name type="scientific">Tritrichomonas musculus</name>
    <dbReference type="NCBI Taxonomy" id="1915356"/>
    <lineage>
        <taxon>Eukaryota</taxon>
        <taxon>Metamonada</taxon>
        <taxon>Parabasalia</taxon>
        <taxon>Tritrichomonadida</taxon>
        <taxon>Tritrichomonadidae</taxon>
        <taxon>Tritrichomonas</taxon>
    </lineage>
</organism>
<dbReference type="InterPro" id="IPR020904">
    <property type="entry name" value="Sc_DH/Rdtase_CS"/>
</dbReference>